<dbReference type="CDD" id="cd06257">
    <property type="entry name" value="DnaJ"/>
    <property type="match status" value="1"/>
</dbReference>
<evidence type="ECO:0000256" key="1">
    <source>
        <dbReference type="SAM" id="MobiDB-lite"/>
    </source>
</evidence>
<dbReference type="Gene3D" id="1.10.287.110">
    <property type="entry name" value="DnaJ domain"/>
    <property type="match status" value="1"/>
</dbReference>
<dbReference type="STRING" id="559298.A0A179UR64"/>
<evidence type="ECO:0000313" key="4">
    <source>
        <dbReference type="Proteomes" id="UP000002038"/>
    </source>
</evidence>
<evidence type="ECO:0000313" key="3">
    <source>
        <dbReference type="EMBL" id="OAT10595.1"/>
    </source>
</evidence>
<dbReference type="InterPro" id="IPR036869">
    <property type="entry name" value="J_dom_sf"/>
</dbReference>
<dbReference type="GO" id="GO:0071218">
    <property type="term" value="P:cellular response to misfolded protein"/>
    <property type="evidence" value="ECO:0007669"/>
    <property type="project" value="TreeGrafter"/>
</dbReference>
<dbReference type="PANTHER" id="PTHR43908:SF3">
    <property type="entry name" value="AT29763P-RELATED"/>
    <property type="match status" value="1"/>
</dbReference>
<feature type="region of interest" description="Disordered" evidence="1">
    <location>
        <begin position="73"/>
        <end position="111"/>
    </location>
</feature>
<dbReference type="PROSITE" id="PS50076">
    <property type="entry name" value="DNAJ_2"/>
    <property type="match status" value="1"/>
</dbReference>
<evidence type="ECO:0000259" key="2">
    <source>
        <dbReference type="PROSITE" id="PS50076"/>
    </source>
</evidence>
<keyword evidence="4" id="KW-1185">Reference proteome</keyword>
<dbReference type="PANTHER" id="PTHR43908">
    <property type="entry name" value="AT29763P-RELATED"/>
    <property type="match status" value="1"/>
</dbReference>
<dbReference type="PRINTS" id="PR00625">
    <property type="entry name" value="JDOMAIN"/>
</dbReference>
<dbReference type="SUPFAM" id="SSF46565">
    <property type="entry name" value="Chaperone J-domain"/>
    <property type="match status" value="1"/>
</dbReference>
<feature type="domain" description="J" evidence="2">
    <location>
        <begin position="129"/>
        <end position="193"/>
    </location>
</feature>
<dbReference type="Proteomes" id="UP000002038">
    <property type="component" value="Unassembled WGS sequence"/>
</dbReference>
<accession>A0A179UR64</accession>
<dbReference type="VEuPathDB" id="FungiDB:BDBG_06416"/>
<dbReference type="GeneID" id="8503470"/>
<dbReference type="InterPro" id="IPR051100">
    <property type="entry name" value="DnaJ_subfamily_B/C"/>
</dbReference>
<proteinExistence type="predicted"/>
<dbReference type="InterPro" id="IPR001623">
    <property type="entry name" value="DnaJ_domain"/>
</dbReference>
<dbReference type="OrthoDB" id="4119241at2759"/>
<reference evidence="4" key="1">
    <citation type="journal article" date="2015" name="PLoS Genet.">
        <title>The dynamic genome and transcriptome of the human fungal pathogen Blastomyces and close relative Emmonsia.</title>
        <authorList>
            <person name="Munoz J.F."/>
            <person name="Gauthier G.M."/>
            <person name="Desjardins C.A."/>
            <person name="Gallo J.E."/>
            <person name="Holder J."/>
            <person name="Sullivan T.D."/>
            <person name="Marty A.J."/>
            <person name="Carmen J.C."/>
            <person name="Chen Z."/>
            <person name="Ding L."/>
            <person name="Gujja S."/>
            <person name="Magrini V."/>
            <person name="Misas E."/>
            <person name="Mitreva M."/>
            <person name="Priest M."/>
            <person name="Saif S."/>
            <person name="Whiston E.A."/>
            <person name="Young S."/>
            <person name="Zeng Q."/>
            <person name="Goldman W.E."/>
            <person name="Mardis E.R."/>
            <person name="Taylor J.W."/>
            <person name="McEwen J.G."/>
            <person name="Clay O.K."/>
            <person name="Klein B.S."/>
            <person name="Cuomo C.A."/>
        </authorList>
    </citation>
    <scope>NUCLEOTIDE SEQUENCE [LARGE SCALE GENOMIC DNA]</scope>
    <source>
        <strain evidence="4">SLH14081</strain>
    </source>
</reference>
<dbReference type="AlphaFoldDB" id="A0A179UR64"/>
<sequence length="289" mass="31966">MPTVPYPCLPSISPLGDISTSCKRFKQSPPPDNANLMLRLLKSEMVIAVPCTKPDAVQNGDERPHSSLNIVFKSPASTVSDPSDREEPHRSQQKVSCSAVTSSSKGKGKENITPAEQAVEVMLQALSTNPYEILGVPDPSELENIKQAYKCLALLLHPDKNKHQHAKEVFKRLNWAGEALRVSDASFAGNAFGDEGESDGDGDVPMPDYEPRPVPDVYIEKLYTQATPFVKHLFENPLNFKAENELKQINELITQEVKNHGVQVTMKHSVFIIQYHLLASQALIAHHII</sequence>
<dbReference type="SMART" id="SM00271">
    <property type="entry name" value="DnaJ"/>
    <property type="match status" value="1"/>
</dbReference>
<dbReference type="RefSeq" id="XP_002623568.1">
    <property type="nucleotide sequence ID" value="XM_002623522.1"/>
</dbReference>
<dbReference type="GO" id="GO:0030544">
    <property type="term" value="F:Hsp70 protein binding"/>
    <property type="evidence" value="ECO:0007669"/>
    <property type="project" value="TreeGrafter"/>
</dbReference>
<feature type="compositionally biased region" description="Polar residues" evidence="1">
    <location>
        <begin position="93"/>
        <end position="105"/>
    </location>
</feature>
<dbReference type="GO" id="GO:0005789">
    <property type="term" value="C:endoplasmic reticulum membrane"/>
    <property type="evidence" value="ECO:0007669"/>
    <property type="project" value="TreeGrafter"/>
</dbReference>
<organism evidence="3 4">
    <name type="scientific">Blastomyces gilchristii (strain SLH14081)</name>
    <name type="common">Blastomyces dermatitidis</name>
    <dbReference type="NCBI Taxonomy" id="559298"/>
    <lineage>
        <taxon>Eukaryota</taxon>
        <taxon>Fungi</taxon>
        <taxon>Dikarya</taxon>
        <taxon>Ascomycota</taxon>
        <taxon>Pezizomycotina</taxon>
        <taxon>Eurotiomycetes</taxon>
        <taxon>Eurotiomycetidae</taxon>
        <taxon>Onygenales</taxon>
        <taxon>Ajellomycetaceae</taxon>
        <taxon>Blastomyces</taxon>
    </lineage>
</organism>
<dbReference type="EMBL" id="GG657460">
    <property type="protein sequence ID" value="OAT10595.1"/>
    <property type="molecule type" value="Genomic_DNA"/>
</dbReference>
<dbReference type="Pfam" id="PF00226">
    <property type="entry name" value="DnaJ"/>
    <property type="match status" value="1"/>
</dbReference>
<dbReference type="KEGG" id="bgh:BDBG_06416"/>
<name>A0A179UR64_BLAGS</name>
<gene>
    <name evidence="3" type="ORF">BDBG_06416</name>
</gene>
<protein>
    <recommendedName>
        <fullName evidence="2">J domain-containing protein</fullName>
    </recommendedName>
</protein>